<evidence type="ECO:0000256" key="1">
    <source>
        <dbReference type="ARBA" id="ARBA00022448"/>
    </source>
</evidence>
<protein>
    <recommendedName>
        <fullName evidence="4">ABC transporter domain-containing protein</fullName>
    </recommendedName>
</protein>
<dbReference type="PANTHER" id="PTHR43553:SF3">
    <property type="entry name" value="ABC TRANSPORTER ATP-BINDING PROTEIN MODF"/>
    <property type="match status" value="1"/>
</dbReference>
<dbReference type="InterPro" id="IPR017871">
    <property type="entry name" value="ABC_transporter-like_CS"/>
</dbReference>
<evidence type="ECO:0000313" key="5">
    <source>
        <dbReference type="EMBL" id="SBW08482.1"/>
    </source>
</evidence>
<dbReference type="RefSeq" id="WP_296952131.1">
    <property type="nucleotide sequence ID" value="NZ_LT599021.1"/>
</dbReference>
<proteinExistence type="predicted"/>
<dbReference type="InterPro" id="IPR003593">
    <property type="entry name" value="AAA+_ATPase"/>
</dbReference>
<dbReference type="GO" id="GO:0043190">
    <property type="term" value="C:ATP-binding cassette (ABC) transporter complex"/>
    <property type="evidence" value="ECO:0007669"/>
    <property type="project" value="TreeGrafter"/>
</dbReference>
<dbReference type="InterPro" id="IPR027417">
    <property type="entry name" value="P-loop_NTPase"/>
</dbReference>
<feature type="domain" description="ABC transporter" evidence="4">
    <location>
        <begin position="7"/>
        <end position="245"/>
    </location>
</feature>
<keyword evidence="2" id="KW-0547">Nucleotide-binding</keyword>
<dbReference type="Pfam" id="PF00005">
    <property type="entry name" value="ABC_tran"/>
    <property type="match status" value="2"/>
</dbReference>
<evidence type="ECO:0000256" key="2">
    <source>
        <dbReference type="ARBA" id="ARBA00022741"/>
    </source>
</evidence>
<dbReference type="GO" id="GO:0005524">
    <property type="term" value="F:ATP binding"/>
    <property type="evidence" value="ECO:0007669"/>
    <property type="project" value="UniProtKB-KW"/>
</dbReference>
<reference evidence="5" key="1">
    <citation type="submission" date="2016-04" db="EMBL/GenBank/DDBJ databases">
        <authorList>
            <person name="Evans L.H."/>
            <person name="Alamgir A."/>
            <person name="Owens N."/>
            <person name="Weber N.D."/>
            <person name="Virtaneva K."/>
            <person name="Barbian K."/>
            <person name="Babar A."/>
            <person name="Rosenke K."/>
        </authorList>
    </citation>
    <scope>NUCLEOTIDE SEQUENCE</scope>
    <source>
        <strain evidence="5">86-2</strain>
    </source>
</reference>
<dbReference type="PROSITE" id="PS50893">
    <property type="entry name" value="ABC_TRANSPORTER_2"/>
    <property type="match status" value="2"/>
</dbReference>
<keyword evidence="3" id="KW-0067">ATP-binding</keyword>
<dbReference type="GO" id="GO:0016887">
    <property type="term" value="F:ATP hydrolysis activity"/>
    <property type="evidence" value="ECO:0007669"/>
    <property type="project" value="InterPro"/>
</dbReference>
<gene>
    <name evidence="5" type="ORF">KL86DYS2_13384</name>
</gene>
<dbReference type="CDD" id="cd00267">
    <property type="entry name" value="ABC_ATPase"/>
    <property type="match status" value="1"/>
</dbReference>
<organism evidence="5">
    <name type="scientific">uncultured Dysgonomonas sp</name>
    <dbReference type="NCBI Taxonomy" id="206096"/>
    <lineage>
        <taxon>Bacteria</taxon>
        <taxon>Pseudomonadati</taxon>
        <taxon>Bacteroidota</taxon>
        <taxon>Bacteroidia</taxon>
        <taxon>Bacteroidales</taxon>
        <taxon>Dysgonomonadaceae</taxon>
        <taxon>Dysgonomonas</taxon>
        <taxon>environmental samples</taxon>
    </lineage>
</organism>
<evidence type="ECO:0000256" key="3">
    <source>
        <dbReference type="ARBA" id="ARBA00022840"/>
    </source>
</evidence>
<dbReference type="InterPro" id="IPR003439">
    <property type="entry name" value="ABC_transporter-like_ATP-bd"/>
</dbReference>
<dbReference type="SMART" id="SM00382">
    <property type="entry name" value="AAA"/>
    <property type="match status" value="2"/>
</dbReference>
<keyword evidence="1" id="KW-0813">Transport</keyword>
<dbReference type="Gene3D" id="3.40.50.300">
    <property type="entry name" value="P-loop containing nucleotide triphosphate hydrolases"/>
    <property type="match status" value="2"/>
</dbReference>
<name>A0A212KA17_9BACT</name>
<dbReference type="PROSITE" id="PS00211">
    <property type="entry name" value="ABC_TRANSPORTER_1"/>
    <property type="match status" value="2"/>
</dbReference>
<dbReference type="AlphaFoldDB" id="A0A212KA17"/>
<dbReference type="EMBL" id="FLUL01000001">
    <property type="protein sequence ID" value="SBW08482.1"/>
    <property type="molecule type" value="Genomic_DNA"/>
</dbReference>
<dbReference type="GO" id="GO:0042626">
    <property type="term" value="F:ATPase-coupled transmembrane transporter activity"/>
    <property type="evidence" value="ECO:0007669"/>
    <property type="project" value="TreeGrafter"/>
</dbReference>
<accession>A0A212KA17</accession>
<dbReference type="SUPFAM" id="SSF52540">
    <property type="entry name" value="P-loop containing nucleoside triphosphate hydrolases"/>
    <property type="match status" value="2"/>
</dbReference>
<dbReference type="PANTHER" id="PTHR43553">
    <property type="entry name" value="HEAVY METAL TRANSPORTER"/>
    <property type="match status" value="1"/>
</dbReference>
<feature type="domain" description="ABC transporter" evidence="4">
    <location>
        <begin position="270"/>
        <end position="486"/>
    </location>
</feature>
<sequence>MDKKIVIEIKGATPRIDSLRFNHPVNWTIKENEHWAVIGTNGGGKTLLVDILLGKYALKEGEIISADESGANLSVSSVVKSVAFRDIYSIIDTQNSYYQQRWNKGDEQEVPLTKDLVQNADQTWLNTLIEWFRIEDLMNKEVNLLSSGELRKFLIVRSLLSRPRILILDNPFIGLDTSSRKVLNDLLTRLSELDNLQIVLILSNPNDIPDMVTHILPIKDKQIHQPMSRMAFEEDKEFVTSLFPSVDIEGLETLKQTSNDKEIKAYENAAILKNIHIRYGQRTILKDLDWEIKRGEKWALLGANGAGKSTLLSLICGDNPQAYANDITLFDRKRGTGESIWDIKKRIGYISPEMHLYYLKNVRCLDVVGSGFFDTIGLYRKCDKEQEVVALEWMKLFRVEHLKDVSFLNVSSGEQRLILLARVFVKNPDLLILDEPLHGLDIINKRRVKEILERYCDSNKSLIYVTHYENEIPSIVDRRKVLIKNE</sequence>
<evidence type="ECO:0000259" key="4">
    <source>
        <dbReference type="PROSITE" id="PS50893"/>
    </source>
</evidence>
<dbReference type="InterPro" id="IPR050095">
    <property type="entry name" value="ECF_ABC_transporter_ATP-bd"/>
</dbReference>